<feature type="transmembrane region" description="Helical" evidence="1">
    <location>
        <begin position="221"/>
        <end position="242"/>
    </location>
</feature>
<evidence type="ECO:0000313" key="3">
    <source>
        <dbReference type="Proteomes" id="UP001061298"/>
    </source>
</evidence>
<protein>
    <submittedName>
        <fullName evidence="2">Uncharacterized protein</fullName>
    </submittedName>
</protein>
<feature type="transmembrane region" description="Helical" evidence="1">
    <location>
        <begin position="571"/>
        <end position="593"/>
    </location>
</feature>
<name>A0ABY6E812_9ACTN</name>
<dbReference type="RefSeq" id="WP_263232189.1">
    <property type="nucleotide sequence ID" value="NZ_CP106793.1"/>
</dbReference>
<keyword evidence="1" id="KW-0472">Membrane</keyword>
<dbReference type="Proteomes" id="UP001061298">
    <property type="component" value="Chromosome"/>
</dbReference>
<accession>A0ABY6E812</accession>
<feature type="transmembrane region" description="Helical" evidence="1">
    <location>
        <begin position="605"/>
        <end position="632"/>
    </location>
</feature>
<dbReference type="EMBL" id="CP106793">
    <property type="protein sequence ID" value="UXY22058.1"/>
    <property type="molecule type" value="Genomic_DNA"/>
</dbReference>
<feature type="transmembrane region" description="Helical" evidence="1">
    <location>
        <begin position="665"/>
        <end position="686"/>
    </location>
</feature>
<gene>
    <name evidence="2" type="ORF">N8I84_27635</name>
</gene>
<keyword evidence="1" id="KW-0812">Transmembrane</keyword>
<feature type="transmembrane region" description="Helical" evidence="1">
    <location>
        <begin position="248"/>
        <end position="278"/>
    </location>
</feature>
<sequence>MLHRGIKFVHAAVLVISAMTAFLFVRGLDEELVLGNSAQIWVFDSNDSVSGAQVTRAIASFSVEHRVSVARELPDTRNPDGRRHLYLTSGVPKSDAASWLDDGYPEFSRQYATDVHPIADLGQRDPRGYYYVFGSSEAANALVSEFADLGLRASVQHPLSYRELVLRFSGGDLFRSFLVVALAAVTMTGASVLLSAKAYAVLRLQGKSFMDILARDLRQLALFWSVAAGAVATVVLALLGFYNGLAWLGLFAGVSAVLAGVLIVLVLAAHAAVLALTFRVEVLRALKGELPARAAFVCTYLVRVPALLLALGIAMDIALAGQDVLARQADQDTYAKVGDAVTIRLNGSLVGQEEQVITQVGRWLRRADAAGEIIVAGRRDLQDASSDAHLPQGEMLIVNETFLAKQSVLDPMGRRHSPVAEDGKAAQARAVRVIVPESLGRHASDISAAVPDVLGRLDPDVRRHLRVETLRARSGQSVFGYNSGGRPNEDRSLVRDPVLVVVPNGSKILTDDAYTAFATQEGIVFPDPQDALNAMAADKTGLGTYVTSVRPVGQSAALGLRDAVNGLRLRLFSLVAGVAVLLATGVGVCFIHARKHAQAVFAQHISGWTFVATHRFILAVEGVLAVFIAWWVPIQVWQQHQEVREFTSRGIPAPFPPVQITASDLGVIAGLVITEVCAVLLALAVFHRRIVTDGAAER</sequence>
<reference evidence="2" key="1">
    <citation type="submission" date="2022-10" db="EMBL/GenBank/DDBJ databases">
        <authorList>
            <person name="Mo P."/>
        </authorList>
    </citation>
    <scope>NUCLEOTIDE SEQUENCE</scope>
    <source>
        <strain evidence="2">HUAS 13-4</strain>
    </source>
</reference>
<organism evidence="2 3">
    <name type="scientific">Streptomyces cynarae</name>
    <dbReference type="NCBI Taxonomy" id="2981134"/>
    <lineage>
        <taxon>Bacteria</taxon>
        <taxon>Bacillati</taxon>
        <taxon>Actinomycetota</taxon>
        <taxon>Actinomycetes</taxon>
        <taxon>Kitasatosporales</taxon>
        <taxon>Streptomycetaceae</taxon>
        <taxon>Streptomyces</taxon>
    </lineage>
</organism>
<evidence type="ECO:0000313" key="2">
    <source>
        <dbReference type="EMBL" id="UXY22058.1"/>
    </source>
</evidence>
<evidence type="ECO:0000256" key="1">
    <source>
        <dbReference type="SAM" id="Phobius"/>
    </source>
</evidence>
<keyword evidence="1" id="KW-1133">Transmembrane helix</keyword>
<keyword evidence="3" id="KW-1185">Reference proteome</keyword>
<feature type="transmembrane region" description="Helical" evidence="1">
    <location>
        <begin position="290"/>
        <end position="315"/>
    </location>
</feature>
<proteinExistence type="predicted"/>
<feature type="transmembrane region" description="Helical" evidence="1">
    <location>
        <begin position="177"/>
        <end position="200"/>
    </location>
</feature>